<dbReference type="EC" id="2.3.2.27" evidence="5"/>
<comment type="function">
    <text evidence="5">Functions as an E3 ubiquitin ligase.</text>
</comment>
<evidence type="ECO:0000256" key="3">
    <source>
        <dbReference type="ARBA" id="ARBA00022679"/>
    </source>
</evidence>
<proteinExistence type="predicted"/>
<evidence type="ECO:0000256" key="1">
    <source>
        <dbReference type="ARBA" id="ARBA00000900"/>
    </source>
</evidence>
<dbReference type="SUPFAM" id="SSF57850">
    <property type="entry name" value="RING/U-box"/>
    <property type="match status" value="1"/>
</dbReference>
<dbReference type="PANTHER" id="PTHR22849">
    <property type="entry name" value="WDSAM1 PROTEIN"/>
    <property type="match status" value="1"/>
</dbReference>
<evidence type="ECO:0000313" key="7">
    <source>
        <dbReference type="EnsemblPlants" id="EMT22992"/>
    </source>
</evidence>
<dbReference type="CDD" id="cd16664">
    <property type="entry name" value="RING-Ubox_PUB"/>
    <property type="match status" value="1"/>
</dbReference>
<dbReference type="InterPro" id="IPR058678">
    <property type="entry name" value="ARM_PUB"/>
</dbReference>
<comment type="pathway">
    <text evidence="2 5">Protein modification; protein ubiquitination.</text>
</comment>
<comment type="catalytic activity">
    <reaction evidence="1 5">
        <text>S-ubiquitinyl-[E2 ubiquitin-conjugating enzyme]-L-cysteine + [acceptor protein]-L-lysine = [E2 ubiquitin-conjugating enzyme]-L-cysteine + N(6)-ubiquitinyl-[acceptor protein]-L-lysine.</text>
        <dbReference type="EC" id="2.3.2.27"/>
    </reaction>
</comment>
<dbReference type="Pfam" id="PF04564">
    <property type="entry name" value="U-box"/>
    <property type="match status" value="1"/>
</dbReference>
<dbReference type="SUPFAM" id="SSF48371">
    <property type="entry name" value="ARM repeat"/>
    <property type="match status" value="1"/>
</dbReference>
<dbReference type="InterPro" id="IPR011989">
    <property type="entry name" value="ARM-like"/>
</dbReference>
<dbReference type="InterPro" id="IPR016024">
    <property type="entry name" value="ARM-type_fold"/>
</dbReference>
<keyword evidence="4 5" id="KW-0833">Ubl conjugation pathway</keyword>
<accession>M8C7I0</accession>
<evidence type="ECO:0000256" key="4">
    <source>
        <dbReference type="ARBA" id="ARBA00022786"/>
    </source>
</evidence>
<dbReference type="AlphaFoldDB" id="M8C7I0"/>
<dbReference type="SMART" id="SM00504">
    <property type="entry name" value="Ubox"/>
    <property type="match status" value="1"/>
</dbReference>
<dbReference type="GO" id="GO:0061630">
    <property type="term" value="F:ubiquitin protein ligase activity"/>
    <property type="evidence" value="ECO:0007669"/>
    <property type="project" value="UniProtKB-UniRule"/>
</dbReference>
<sequence>METSGGGTAQHHFVCPISLQPMQDPVTAPTGISYDRRAIERWLANGHATCPVTGRPLSLTDLTPNHPLLRLILSWNPASKVAPDVAPTLEPDDPEVAVLVAKVMSPTSCRTADVLCEAAASAAVNITARRCMVRAGVQWRVLRLFSSCGKTSSRAVMPTVEACLALLDALDVSADELRPLVSGNHDLVDALTHVLVTLENETYSGGVGNRNKTRDSAVRLLDSVTESADMVLLERLRPELFRAVTAVVRDRTVSPGATCAALRALLNACPSGNGKNRVLIAEAGAAHEAIELELSSWPSSPSGKSRRVTELVMALLARLCACAEGRAAVVAHPAGIALVAKRALRVSAVSDTSAVRVLAAVCGRAASPEVVREMARVGAVGKLCCVLQADCDRDVKEAARAVLRGRAAVVAHPAGIALVARRALRVSAVTDTSAVRVLAAVCGRAASPEVVREMARVGAVGKLCCVLQADCDRDVKEAARAVLRVHSGVWCGSPCVSAYLLSRYL</sequence>
<dbReference type="Gene3D" id="1.25.10.10">
    <property type="entry name" value="Leucine-rich Repeat Variant"/>
    <property type="match status" value="1"/>
</dbReference>
<dbReference type="Gene3D" id="3.30.40.10">
    <property type="entry name" value="Zinc/RING finger domain, C3HC4 (zinc finger)"/>
    <property type="match status" value="1"/>
</dbReference>
<dbReference type="InterPro" id="IPR013083">
    <property type="entry name" value="Znf_RING/FYVE/PHD"/>
</dbReference>
<dbReference type="PANTHER" id="PTHR22849:SF165">
    <property type="entry name" value="U-BOX DOMAIN-CONTAINING PROTEIN"/>
    <property type="match status" value="1"/>
</dbReference>
<feature type="domain" description="U-box" evidence="6">
    <location>
        <begin position="8"/>
        <end position="82"/>
    </location>
</feature>
<protein>
    <recommendedName>
        <fullName evidence="5 6">U-box domain-containing protein</fullName>
        <ecNumber evidence="5">2.3.2.27</ecNumber>
    </recommendedName>
    <alternativeName>
        <fullName evidence="5">RING-type E3 ubiquitin transferase PUB</fullName>
    </alternativeName>
</protein>
<evidence type="ECO:0000259" key="6">
    <source>
        <dbReference type="PROSITE" id="PS51698"/>
    </source>
</evidence>
<dbReference type="InterPro" id="IPR003613">
    <property type="entry name" value="Ubox_domain"/>
</dbReference>
<evidence type="ECO:0000256" key="2">
    <source>
        <dbReference type="ARBA" id="ARBA00004906"/>
    </source>
</evidence>
<organism evidence="7">
    <name type="scientific">Aegilops tauschii</name>
    <name type="common">Tausch's goatgrass</name>
    <name type="synonym">Aegilops squarrosa</name>
    <dbReference type="NCBI Taxonomy" id="37682"/>
    <lineage>
        <taxon>Eukaryota</taxon>
        <taxon>Viridiplantae</taxon>
        <taxon>Streptophyta</taxon>
        <taxon>Embryophyta</taxon>
        <taxon>Tracheophyta</taxon>
        <taxon>Spermatophyta</taxon>
        <taxon>Magnoliopsida</taxon>
        <taxon>Liliopsida</taxon>
        <taxon>Poales</taxon>
        <taxon>Poaceae</taxon>
        <taxon>BOP clade</taxon>
        <taxon>Pooideae</taxon>
        <taxon>Triticodae</taxon>
        <taxon>Triticeae</taxon>
        <taxon>Triticinae</taxon>
        <taxon>Aegilops</taxon>
    </lineage>
</organism>
<dbReference type="PROSITE" id="PS51698">
    <property type="entry name" value="U_BOX"/>
    <property type="match status" value="1"/>
</dbReference>
<evidence type="ECO:0000256" key="5">
    <source>
        <dbReference type="RuleBase" id="RU369093"/>
    </source>
</evidence>
<dbReference type="EnsemblPlants" id="EMT22992">
    <property type="protein sequence ID" value="EMT22992"/>
    <property type="gene ID" value="F775_19637"/>
</dbReference>
<dbReference type="InterPro" id="IPR045210">
    <property type="entry name" value="RING-Ubox_PUB"/>
</dbReference>
<dbReference type="UniPathway" id="UPA00143"/>
<keyword evidence="3 5" id="KW-0808">Transferase</keyword>
<dbReference type="GO" id="GO:0016567">
    <property type="term" value="P:protein ubiquitination"/>
    <property type="evidence" value="ECO:0007669"/>
    <property type="project" value="UniProtKB-UniRule"/>
</dbReference>
<name>M8C7I0_AEGTA</name>
<dbReference type="InterPro" id="IPR045185">
    <property type="entry name" value="PUB22/23/24-like"/>
</dbReference>
<dbReference type="Pfam" id="PF25598">
    <property type="entry name" value="ARM_PUB"/>
    <property type="match status" value="2"/>
</dbReference>
<reference evidence="7" key="1">
    <citation type="submission" date="2015-06" db="UniProtKB">
        <authorList>
            <consortium name="EnsemblPlants"/>
        </authorList>
    </citation>
    <scope>IDENTIFICATION</scope>
</reference>